<feature type="non-terminal residue" evidence="1">
    <location>
        <position position="1"/>
    </location>
</feature>
<organism evidence="1 2">
    <name type="scientific">Cirrhinus mrigala</name>
    <name type="common">Mrigala</name>
    <dbReference type="NCBI Taxonomy" id="683832"/>
    <lineage>
        <taxon>Eukaryota</taxon>
        <taxon>Metazoa</taxon>
        <taxon>Chordata</taxon>
        <taxon>Craniata</taxon>
        <taxon>Vertebrata</taxon>
        <taxon>Euteleostomi</taxon>
        <taxon>Actinopterygii</taxon>
        <taxon>Neopterygii</taxon>
        <taxon>Teleostei</taxon>
        <taxon>Ostariophysi</taxon>
        <taxon>Cypriniformes</taxon>
        <taxon>Cyprinidae</taxon>
        <taxon>Labeoninae</taxon>
        <taxon>Labeonini</taxon>
        <taxon>Cirrhinus</taxon>
    </lineage>
</organism>
<dbReference type="Proteomes" id="UP001529510">
    <property type="component" value="Unassembled WGS sequence"/>
</dbReference>
<accession>A0ABD0NK98</accession>
<name>A0ABD0NK98_CIRMR</name>
<protein>
    <submittedName>
        <fullName evidence="1">Uncharacterized protein</fullName>
    </submittedName>
</protein>
<evidence type="ECO:0000313" key="1">
    <source>
        <dbReference type="EMBL" id="KAL0162159.1"/>
    </source>
</evidence>
<sequence>MLCMDEMAMTMMAIVFEWSSQGVAGEVEEVEVVELELPEADMALHPGVQSTG</sequence>
<comment type="caution">
    <text evidence="1">The sequence shown here is derived from an EMBL/GenBank/DDBJ whole genome shotgun (WGS) entry which is preliminary data.</text>
</comment>
<feature type="non-terminal residue" evidence="1">
    <location>
        <position position="52"/>
    </location>
</feature>
<gene>
    <name evidence="1" type="ORF">M9458_041555</name>
</gene>
<evidence type="ECO:0000313" key="2">
    <source>
        <dbReference type="Proteomes" id="UP001529510"/>
    </source>
</evidence>
<dbReference type="EMBL" id="JAMKFB020000021">
    <property type="protein sequence ID" value="KAL0162159.1"/>
    <property type="molecule type" value="Genomic_DNA"/>
</dbReference>
<keyword evidence="2" id="KW-1185">Reference proteome</keyword>
<dbReference type="AlphaFoldDB" id="A0ABD0NK98"/>
<reference evidence="1 2" key="1">
    <citation type="submission" date="2024-05" db="EMBL/GenBank/DDBJ databases">
        <title>Genome sequencing and assembly of Indian major carp, Cirrhinus mrigala (Hamilton, 1822).</title>
        <authorList>
            <person name="Mohindra V."/>
            <person name="Chowdhury L.M."/>
            <person name="Lal K."/>
            <person name="Jena J.K."/>
        </authorList>
    </citation>
    <scope>NUCLEOTIDE SEQUENCE [LARGE SCALE GENOMIC DNA]</scope>
    <source>
        <strain evidence="1">CM1030</strain>
        <tissue evidence="1">Blood</tissue>
    </source>
</reference>
<proteinExistence type="predicted"/>